<dbReference type="EMBL" id="RXIC02000024">
    <property type="protein sequence ID" value="KAB1210344.1"/>
    <property type="molecule type" value="Genomic_DNA"/>
</dbReference>
<sequence>MAESPASPRKSHPQKAPMEIDMTADHEHRVQLTDQDNISNNNENSNDEKSINKVGDKRVQGRIGETTSANIEEEFNEDESYRPKKLRYLSVNSFYDLATKPKKAIKGKKVKS</sequence>
<gene>
    <name evidence="2" type="ORF">CJ030_MR6G024149</name>
</gene>
<protein>
    <submittedName>
        <fullName evidence="2">Uncharacterized protein</fullName>
    </submittedName>
</protein>
<feature type="compositionally biased region" description="Basic and acidic residues" evidence="1">
    <location>
        <begin position="46"/>
        <end position="59"/>
    </location>
</feature>
<accession>A0A6A1VC68</accession>
<keyword evidence="3" id="KW-1185">Reference proteome</keyword>
<reference evidence="2 3" key="1">
    <citation type="journal article" date="2019" name="Plant Biotechnol. J.">
        <title>The red bayberry genome and genetic basis of sex determination.</title>
        <authorList>
            <person name="Jia H.M."/>
            <person name="Jia H.J."/>
            <person name="Cai Q.L."/>
            <person name="Wang Y."/>
            <person name="Zhao H.B."/>
            <person name="Yang W.F."/>
            <person name="Wang G.Y."/>
            <person name="Li Y.H."/>
            <person name="Zhan D.L."/>
            <person name="Shen Y.T."/>
            <person name="Niu Q.F."/>
            <person name="Chang L."/>
            <person name="Qiu J."/>
            <person name="Zhao L."/>
            <person name="Xie H.B."/>
            <person name="Fu W.Y."/>
            <person name="Jin J."/>
            <person name="Li X.W."/>
            <person name="Jiao Y."/>
            <person name="Zhou C.C."/>
            <person name="Tu T."/>
            <person name="Chai C.Y."/>
            <person name="Gao J.L."/>
            <person name="Fan L.J."/>
            <person name="van de Weg E."/>
            <person name="Wang J.Y."/>
            <person name="Gao Z.S."/>
        </authorList>
    </citation>
    <scope>NUCLEOTIDE SEQUENCE [LARGE SCALE GENOMIC DNA]</scope>
    <source>
        <tissue evidence="2">Leaves</tissue>
    </source>
</reference>
<proteinExistence type="predicted"/>
<organism evidence="2 3">
    <name type="scientific">Morella rubra</name>
    <name type="common">Chinese bayberry</name>
    <dbReference type="NCBI Taxonomy" id="262757"/>
    <lineage>
        <taxon>Eukaryota</taxon>
        <taxon>Viridiplantae</taxon>
        <taxon>Streptophyta</taxon>
        <taxon>Embryophyta</taxon>
        <taxon>Tracheophyta</taxon>
        <taxon>Spermatophyta</taxon>
        <taxon>Magnoliopsida</taxon>
        <taxon>eudicotyledons</taxon>
        <taxon>Gunneridae</taxon>
        <taxon>Pentapetalae</taxon>
        <taxon>rosids</taxon>
        <taxon>fabids</taxon>
        <taxon>Fagales</taxon>
        <taxon>Myricaceae</taxon>
        <taxon>Morella</taxon>
    </lineage>
</organism>
<dbReference type="Proteomes" id="UP000516437">
    <property type="component" value="Chromosome 6"/>
</dbReference>
<evidence type="ECO:0000256" key="1">
    <source>
        <dbReference type="SAM" id="MobiDB-lite"/>
    </source>
</evidence>
<evidence type="ECO:0000313" key="2">
    <source>
        <dbReference type="EMBL" id="KAB1210344.1"/>
    </source>
</evidence>
<feature type="region of interest" description="Disordered" evidence="1">
    <location>
        <begin position="1"/>
        <end position="59"/>
    </location>
</feature>
<dbReference type="AlphaFoldDB" id="A0A6A1VC68"/>
<name>A0A6A1VC68_9ROSI</name>
<comment type="caution">
    <text evidence="2">The sequence shown here is derived from an EMBL/GenBank/DDBJ whole genome shotgun (WGS) entry which is preliminary data.</text>
</comment>
<evidence type="ECO:0000313" key="3">
    <source>
        <dbReference type="Proteomes" id="UP000516437"/>
    </source>
</evidence>